<dbReference type="GO" id="GO:0012505">
    <property type="term" value="C:endomembrane system"/>
    <property type="evidence" value="ECO:0007669"/>
    <property type="project" value="UniProtKB-SubCell"/>
</dbReference>
<keyword evidence="4 5" id="KW-0472">Membrane</keyword>
<protein>
    <submittedName>
        <fullName evidence="6">Isoprenylcysteine carboxylmethyltransferase family protein</fullName>
    </submittedName>
</protein>
<evidence type="ECO:0000256" key="5">
    <source>
        <dbReference type="SAM" id="Phobius"/>
    </source>
</evidence>
<comment type="caution">
    <text evidence="6">The sequence shown here is derived from an EMBL/GenBank/DDBJ whole genome shotgun (WGS) entry which is preliminary data.</text>
</comment>
<accession>A0A848IXR1</accession>
<keyword evidence="2 5" id="KW-0812">Transmembrane</keyword>
<evidence type="ECO:0000256" key="3">
    <source>
        <dbReference type="ARBA" id="ARBA00022989"/>
    </source>
</evidence>
<organism evidence="6 7">
    <name type="scientific">Marinigracilibium pacificum</name>
    <dbReference type="NCBI Taxonomy" id="2729599"/>
    <lineage>
        <taxon>Bacteria</taxon>
        <taxon>Pseudomonadati</taxon>
        <taxon>Bacteroidota</taxon>
        <taxon>Cytophagia</taxon>
        <taxon>Cytophagales</taxon>
        <taxon>Flammeovirgaceae</taxon>
        <taxon>Marinigracilibium</taxon>
    </lineage>
</organism>
<dbReference type="AlphaFoldDB" id="A0A848IXR1"/>
<dbReference type="Gene3D" id="1.20.120.1630">
    <property type="match status" value="1"/>
</dbReference>
<reference evidence="6 7" key="1">
    <citation type="submission" date="2020-04" db="EMBL/GenBank/DDBJ databases">
        <title>Flammeovirgaceae bacterium KN852 isolated from deep sea.</title>
        <authorList>
            <person name="Zhang D.-C."/>
        </authorList>
    </citation>
    <scope>NUCLEOTIDE SEQUENCE [LARGE SCALE GENOMIC DNA]</scope>
    <source>
        <strain evidence="6 7">KN852</strain>
    </source>
</reference>
<gene>
    <name evidence="6" type="ORF">HH304_01380</name>
</gene>
<feature type="transmembrane region" description="Helical" evidence="5">
    <location>
        <begin position="74"/>
        <end position="92"/>
    </location>
</feature>
<dbReference type="InterPro" id="IPR007318">
    <property type="entry name" value="Phopholipid_MeTrfase"/>
</dbReference>
<comment type="subcellular location">
    <subcellularLocation>
        <location evidence="1">Endomembrane system</location>
        <topology evidence="1">Multi-pass membrane protein</topology>
    </subcellularLocation>
</comment>
<keyword evidence="6" id="KW-0808">Transferase</keyword>
<feature type="transmembrane region" description="Helical" evidence="5">
    <location>
        <begin position="42"/>
        <end position="62"/>
    </location>
</feature>
<keyword evidence="6" id="KW-0489">Methyltransferase</keyword>
<evidence type="ECO:0000256" key="1">
    <source>
        <dbReference type="ARBA" id="ARBA00004127"/>
    </source>
</evidence>
<evidence type="ECO:0000313" key="7">
    <source>
        <dbReference type="Proteomes" id="UP000559010"/>
    </source>
</evidence>
<evidence type="ECO:0000256" key="2">
    <source>
        <dbReference type="ARBA" id="ARBA00022692"/>
    </source>
</evidence>
<sequence>MVLILFLCNWLVFYFIHSFLADTQIKEKTRKLTGISQRQYRLFYFLFSGLHFTALLVFYYIIPKVPIFILPGRIIISIALAIFGAAIIVYSFKYISAKEFMGLDESLNQELVTKGIYNYVRHPLYSGTILILVGWLYFSLNIYSVTLFLITLFYLVVGIKLEERKLISLFGDSYVSYKKRVGSLFPKIKKAG</sequence>
<dbReference type="Proteomes" id="UP000559010">
    <property type="component" value="Unassembled WGS sequence"/>
</dbReference>
<name>A0A848IXR1_9BACT</name>
<keyword evidence="7" id="KW-1185">Reference proteome</keyword>
<dbReference type="GO" id="GO:0008168">
    <property type="term" value="F:methyltransferase activity"/>
    <property type="evidence" value="ECO:0007669"/>
    <property type="project" value="UniProtKB-KW"/>
</dbReference>
<dbReference type="RefSeq" id="WP_169677649.1">
    <property type="nucleotide sequence ID" value="NZ_JABBNU010000001.1"/>
</dbReference>
<feature type="transmembrane region" description="Helical" evidence="5">
    <location>
        <begin position="129"/>
        <end position="157"/>
    </location>
</feature>
<dbReference type="PANTHER" id="PTHR12714:SF9">
    <property type="entry name" value="PROTEIN-S-ISOPRENYLCYSTEINE O-METHYLTRANSFERASE"/>
    <property type="match status" value="1"/>
</dbReference>
<evidence type="ECO:0000256" key="4">
    <source>
        <dbReference type="ARBA" id="ARBA00023136"/>
    </source>
</evidence>
<dbReference type="EMBL" id="JABBNU010000001">
    <property type="protein sequence ID" value="NMM47034.1"/>
    <property type="molecule type" value="Genomic_DNA"/>
</dbReference>
<dbReference type="PANTHER" id="PTHR12714">
    <property type="entry name" value="PROTEIN-S ISOPRENYLCYSTEINE O-METHYLTRANSFERASE"/>
    <property type="match status" value="1"/>
</dbReference>
<evidence type="ECO:0000313" key="6">
    <source>
        <dbReference type="EMBL" id="NMM47034.1"/>
    </source>
</evidence>
<proteinExistence type="predicted"/>
<dbReference type="GO" id="GO:0032259">
    <property type="term" value="P:methylation"/>
    <property type="evidence" value="ECO:0007669"/>
    <property type="project" value="UniProtKB-KW"/>
</dbReference>
<keyword evidence="3 5" id="KW-1133">Transmembrane helix</keyword>
<dbReference type="Pfam" id="PF04191">
    <property type="entry name" value="PEMT"/>
    <property type="match status" value="1"/>
</dbReference>